<feature type="transmembrane region" description="Helical" evidence="6">
    <location>
        <begin position="427"/>
        <end position="445"/>
    </location>
</feature>
<dbReference type="PANTHER" id="PTHR35402">
    <property type="entry name" value="INTEGRAL MEMBRANE PROTEIN-RELATED"/>
    <property type="match status" value="1"/>
</dbReference>
<gene>
    <name evidence="8" type="ORF">DRJ33_05190</name>
</gene>
<evidence type="ECO:0000256" key="3">
    <source>
        <dbReference type="ARBA" id="ARBA00022692"/>
    </source>
</evidence>
<keyword evidence="3 6" id="KW-0812">Transmembrane</keyword>
<feature type="transmembrane region" description="Helical" evidence="6">
    <location>
        <begin position="451"/>
        <end position="468"/>
    </location>
</feature>
<feature type="transmembrane region" description="Helical" evidence="6">
    <location>
        <begin position="217"/>
        <end position="235"/>
    </location>
</feature>
<dbReference type="PANTHER" id="PTHR35402:SF1">
    <property type="entry name" value="TYPE II SECRETION SYSTEM PROTEIN GSPF DOMAIN-CONTAINING PROTEIN"/>
    <property type="match status" value="1"/>
</dbReference>
<dbReference type="Proteomes" id="UP000272051">
    <property type="component" value="Unassembled WGS sequence"/>
</dbReference>
<feature type="transmembrane region" description="Helical" evidence="6">
    <location>
        <begin position="588"/>
        <end position="611"/>
    </location>
</feature>
<comment type="subcellular location">
    <subcellularLocation>
        <location evidence="1">Cell membrane</location>
        <topology evidence="1">Multi-pass membrane protein</topology>
    </subcellularLocation>
</comment>
<dbReference type="GO" id="GO:0005886">
    <property type="term" value="C:plasma membrane"/>
    <property type="evidence" value="ECO:0007669"/>
    <property type="project" value="UniProtKB-SubCell"/>
</dbReference>
<feature type="transmembrane region" description="Helical" evidence="6">
    <location>
        <begin position="91"/>
        <end position="122"/>
    </location>
</feature>
<dbReference type="Pfam" id="PF00482">
    <property type="entry name" value="T2SSF"/>
    <property type="match status" value="1"/>
</dbReference>
<evidence type="ECO:0000259" key="7">
    <source>
        <dbReference type="Pfam" id="PF00482"/>
    </source>
</evidence>
<feature type="transmembrane region" description="Helical" evidence="6">
    <location>
        <begin position="362"/>
        <end position="384"/>
    </location>
</feature>
<evidence type="ECO:0000313" key="8">
    <source>
        <dbReference type="EMBL" id="RLE51772.1"/>
    </source>
</evidence>
<sequence length="693" mass="78644">MFSSSSFIYLIESIYALMSCRPKLELMVAIAISITALLLLHHNKEFINRSSMIKSIRMRVESYKKACHSIELSGNVKLKINNLGMLFEATLYLFMLLTFTVLLSDLWLLEILAISLCIYAIIDRLDKALFKPPPPEYRRISKRWYVSFVVNHARLRNLALRIENMIKDELESAGLYVSGFNYACKIVVLLFTAILFSLFSICTLKITFFNITENPSMLLLCFMPLLLPLIPLLSLKMKKGDRRRGVEEELPYLALYASIAQGMGIPLYESIRKLAHTGLFPYLTKESLIIDRNINLIGMDPATAMIRTIRKHPSRKFKDLVYGYTSILKSGGDLCRYLEECAKNLLSDLKFRWKLYADQATNIGESLTIIFLMSTIVIVAGSMIMPINTVELLVKYNYFILPAMTITSYSLIHLIQPKIKDSFKPKLTQLILAFIPTSLTCYILIIEPWVKTLLCLLCLSIAVYVPYYKYSREVYGIDSSLEDFLRDIIEMRKIGYSVSKAILYISSQRNYNKSLDSLIKALSSIIRVKGSLIDAYKTAKSWLSKFTLWVLNEVELIGNAPPITLEELISFIRGVNEARREAKKLFTLYEVLVYVTPFFLALVVTGSYYMLVVYSLTLSKATSILGFPTISVPPALLSEAKMSIILSTFALSVLASKTINFTVANTLRCGVSMLLTLIAIPTSETLLKLLFSF</sequence>
<dbReference type="AlphaFoldDB" id="A0A497EXL0"/>
<reference evidence="8 9" key="1">
    <citation type="submission" date="2018-06" db="EMBL/GenBank/DDBJ databases">
        <title>Extensive metabolic versatility and redundancy in microbially diverse, dynamic hydrothermal sediments.</title>
        <authorList>
            <person name="Dombrowski N."/>
            <person name="Teske A."/>
            <person name="Baker B.J."/>
        </authorList>
    </citation>
    <scope>NUCLEOTIDE SEQUENCE [LARGE SCALE GENOMIC DNA]</scope>
    <source>
        <strain evidence="8">B34_G17</strain>
    </source>
</reference>
<feature type="transmembrane region" description="Helical" evidence="6">
    <location>
        <begin position="396"/>
        <end position="415"/>
    </location>
</feature>
<feature type="transmembrane region" description="Helical" evidence="6">
    <location>
        <begin position="24"/>
        <end position="42"/>
    </location>
</feature>
<dbReference type="InterPro" id="IPR018076">
    <property type="entry name" value="T2SS_GspF_dom"/>
</dbReference>
<feature type="domain" description="Type II secretion system protein GspF" evidence="7">
    <location>
        <begin position="263"/>
        <end position="379"/>
    </location>
</feature>
<proteinExistence type="predicted"/>
<evidence type="ECO:0000256" key="4">
    <source>
        <dbReference type="ARBA" id="ARBA00022989"/>
    </source>
</evidence>
<name>A0A497EXL0_9CREN</name>
<keyword evidence="5 6" id="KW-0472">Membrane</keyword>
<evidence type="ECO:0000256" key="6">
    <source>
        <dbReference type="SAM" id="Phobius"/>
    </source>
</evidence>
<accession>A0A497EXL0</accession>
<organism evidence="8 9">
    <name type="scientific">Thermoproteota archaeon</name>
    <dbReference type="NCBI Taxonomy" id="2056631"/>
    <lineage>
        <taxon>Archaea</taxon>
        <taxon>Thermoproteota</taxon>
    </lineage>
</organism>
<evidence type="ECO:0000256" key="5">
    <source>
        <dbReference type="ARBA" id="ARBA00023136"/>
    </source>
</evidence>
<protein>
    <recommendedName>
        <fullName evidence="7">Type II secretion system protein GspF domain-containing protein</fullName>
    </recommendedName>
</protein>
<comment type="caution">
    <text evidence="8">The sequence shown here is derived from an EMBL/GenBank/DDBJ whole genome shotgun (WGS) entry which is preliminary data.</text>
</comment>
<evidence type="ECO:0000256" key="2">
    <source>
        <dbReference type="ARBA" id="ARBA00022475"/>
    </source>
</evidence>
<evidence type="ECO:0000313" key="9">
    <source>
        <dbReference type="Proteomes" id="UP000272051"/>
    </source>
</evidence>
<feature type="transmembrane region" description="Helical" evidence="6">
    <location>
        <begin position="186"/>
        <end position="211"/>
    </location>
</feature>
<dbReference type="EMBL" id="QMQX01000086">
    <property type="protein sequence ID" value="RLE51772.1"/>
    <property type="molecule type" value="Genomic_DNA"/>
</dbReference>
<evidence type="ECO:0000256" key="1">
    <source>
        <dbReference type="ARBA" id="ARBA00004651"/>
    </source>
</evidence>
<keyword evidence="4 6" id="KW-1133">Transmembrane helix</keyword>
<keyword evidence="2" id="KW-1003">Cell membrane</keyword>
<feature type="transmembrane region" description="Helical" evidence="6">
    <location>
        <begin position="644"/>
        <end position="664"/>
    </location>
</feature>
<dbReference type="InterPro" id="IPR056569">
    <property type="entry name" value="ArlJ-like"/>
</dbReference>